<organism evidence="5 6">
    <name type="scientific">Flavobacterium soyangense</name>
    <dbReference type="NCBI Taxonomy" id="2023265"/>
    <lineage>
        <taxon>Bacteria</taxon>
        <taxon>Pseudomonadati</taxon>
        <taxon>Bacteroidota</taxon>
        <taxon>Flavobacteriia</taxon>
        <taxon>Flavobacteriales</taxon>
        <taxon>Flavobacteriaceae</taxon>
        <taxon>Flavobacterium</taxon>
    </lineage>
</organism>
<reference evidence="5" key="1">
    <citation type="submission" date="2020-11" db="EMBL/GenBank/DDBJ databases">
        <title>Genome of Flavobacterium soyangense.</title>
        <authorList>
            <person name="Liu Q."/>
            <person name="Xin Y.-H."/>
        </authorList>
    </citation>
    <scope>NUCLEOTIDE SEQUENCE</scope>
    <source>
        <strain evidence="5">CGMCC 1.13493</strain>
    </source>
</reference>
<evidence type="ECO:0000256" key="2">
    <source>
        <dbReference type="ARBA" id="ARBA00023136"/>
    </source>
</evidence>
<dbReference type="Pfam" id="PF13525">
    <property type="entry name" value="YfiO"/>
    <property type="match status" value="1"/>
</dbReference>
<accession>A0A930UD41</accession>
<dbReference type="NCBIfam" id="TIGR03302">
    <property type="entry name" value="OM_YfiO"/>
    <property type="match status" value="1"/>
</dbReference>
<evidence type="ECO:0000256" key="1">
    <source>
        <dbReference type="ARBA" id="ARBA00022729"/>
    </source>
</evidence>
<dbReference type="PROSITE" id="PS51257">
    <property type="entry name" value="PROKAR_LIPOPROTEIN"/>
    <property type="match status" value="1"/>
</dbReference>
<feature type="domain" description="Outer membrane lipoprotein BamD-like" evidence="4">
    <location>
        <begin position="32"/>
        <end position="218"/>
    </location>
</feature>
<gene>
    <name evidence="5" type="primary">bamD</name>
    <name evidence="5" type="ORF">IR213_11020</name>
</gene>
<sequence>MKKLLSLLLLVVIFGSCSEYQKALKTEDVAVKFETATKLYDAGKYNDAIRLIEQIAPAYRGKPQAEKLFYMFSQSYYKTKQYYLAAYQFESFVSGYPKSEKAEESAYLGAKCFSMLSPLYSLDQTDTFKAIDKLQGFIDLYPNSTYLPEANKTLRVLNEKIEKKVYENAKQYNTILDYKSAMVALDNFIADYPGTPYKEDALFYKYDSAYQLGINSIPSKMAERLNVAKTAYNSLIKFKPDTKYKKIADQMFATIETDLKNFTK</sequence>
<protein>
    <submittedName>
        <fullName evidence="5">Outer membrane protein assembly factor BamD</fullName>
    </submittedName>
</protein>
<proteinExistence type="predicted"/>
<evidence type="ECO:0000313" key="6">
    <source>
        <dbReference type="Proteomes" id="UP000646211"/>
    </source>
</evidence>
<comment type="caution">
    <text evidence="5">The sequence shown here is derived from an EMBL/GenBank/DDBJ whole genome shotgun (WGS) entry which is preliminary data.</text>
</comment>
<keyword evidence="6" id="KW-1185">Reference proteome</keyword>
<name>A0A930UD41_9FLAO</name>
<dbReference type="InterPro" id="IPR039565">
    <property type="entry name" value="BamD-like"/>
</dbReference>
<dbReference type="Proteomes" id="UP000646211">
    <property type="component" value="Unassembled WGS sequence"/>
</dbReference>
<dbReference type="InterPro" id="IPR017689">
    <property type="entry name" value="BamD"/>
</dbReference>
<dbReference type="SUPFAM" id="SSF48452">
    <property type="entry name" value="TPR-like"/>
    <property type="match status" value="1"/>
</dbReference>
<evidence type="ECO:0000313" key="5">
    <source>
        <dbReference type="EMBL" id="MBF2709121.1"/>
    </source>
</evidence>
<keyword evidence="2" id="KW-0472">Membrane</keyword>
<evidence type="ECO:0000256" key="3">
    <source>
        <dbReference type="ARBA" id="ARBA00023237"/>
    </source>
</evidence>
<evidence type="ECO:0000259" key="4">
    <source>
        <dbReference type="Pfam" id="PF13525"/>
    </source>
</evidence>
<dbReference type="RefSeq" id="WP_194312375.1">
    <property type="nucleotide sequence ID" value="NZ_JADHEC010000024.1"/>
</dbReference>
<dbReference type="InterPro" id="IPR011990">
    <property type="entry name" value="TPR-like_helical_dom_sf"/>
</dbReference>
<dbReference type="EMBL" id="JADHEC010000024">
    <property type="protein sequence ID" value="MBF2709121.1"/>
    <property type="molecule type" value="Genomic_DNA"/>
</dbReference>
<keyword evidence="3" id="KW-0998">Cell outer membrane</keyword>
<dbReference type="AlphaFoldDB" id="A0A930UD41"/>
<keyword evidence="1" id="KW-0732">Signal</keyword>
<dbReference type="Gene3D" id="1.25.40.10">
    <property type="entry name" value="Tetratricopeptide repeat domain"/>
    <property type="match status" value="1"/>
</dbReference>